<dbReference type="EMBL" id="NDBK01000075">
    <property type="protein sequence ID" value="OVF69792.1"/>
    <property type="molecule type" value="Genomic_DNA"/>
</dbReference>
<gene>
    <name evidence="1" type="ORF">B5L96_16590</name>
</gene>
<dbReference type="Proteomes" id="UP000196447">
    <property type="component" value="Unassembled WGS sequence"/>
</dbReference>
<reference evidence="1 2" key="1">
    <citation type="submission" date="2017-03" db="EMBL/GenBank/DDBJ databases">
        <authorList>
            <person name="Fouts D."/>
            <person name="Stalin M.J."/>
            <person name="Chen L."/>
            <person name="Wright M."/>
            <person name="Sutton G."/>
            <person name="Nguyen K."/>
            <person name="Vanduin D."/>
            <person name="Rojas L."/>
            <person name="Hujer A."/>
            <person name="Hujer K."/>
            <person name="Bonomo R."/>
            <person name="Kreiswirth B."/>
            <person name="Adams M."/>
        </authorList>
    </citation>
    <scope>NUCLEOTIDE SEQUENCE [LARGE SCALE GENOMIC DNA]</scope>
    <source>
        <strain evidence="1 2">39383</strain>
    </source>
</reference>
<accession>A0A202KPZ7</accession>
<proteinExistence type="predicted"/>
<dbReference type="AlphaFoldDB" id="A0A202KPZ7"/>
<evidence type="ECO:0000313" key="1">
    <source>
        <dbReference type="EMBL" id="OVF69792.1"/>
    </source>
</evidence>
<protein>
    <submittedName>
        <fullName evidence="1">Uncharacterized protein</fullName>
    </submittedName>
</protein>
<sequence>MLITLSIDTSRIDDKIHVLTGELKSRFPDGISERVDSELSRLTNDIIFTDFSSAVGADGTRKVVQRVDFGGSFDVFTSALRAGDFDVHGDPLKVV</sequence>
<evidence type="ECO:0000313" key="2">
    <source>
        <dbReference type="Proteomes" id="UP000196447"/>
    </source>
</evidence>
<name>A0A202KPZ7_KLEPN</name>
<organism evidence="1 2">
    <name type="scientific">Klebsiella pneumoniae</name>
    <dbReference type="NCBI Taxonomy" id="573"/>
    <lineage>
        <taxon>Bacteria</taxon>
        <taxon>Pseudomonadati</taxon>
        <taxon>Pseudomonadota</taxon>
        <taxon>Gammaproteobacteria</taxon>
        <taxon>Enterobacterales</taxon>
        <taxon>Enterobacteriaceae</taxon>
        <taxon>Klebsiella/Raoultella group</taxon>
        <taxon>Klebsiella</taxon>
        <taxon>Klebsiella pneumoniae complex</taxon>
    </lineage>
</organism>
<comment type="caution">
    <text evidence="1">The sequence shown here is derived from an EMBL/GenBank/DDBJ whole genome shotgun (WGS) entry which is preliminary data.</text>
</comment>
<dbReference type="RefSeq" id="WP_071646975.1">
    <property type="nucleotide sequence ID" value="NZ_BFAI01000091.1"/>
</dbReference>